<name>A0A485M7Q5_9ZZZZ</name>
<dbReference type="AlphaFoldDB" id="A0A485M7Q5"/>
<accession>A0A485M7Q5</accession>
<evidence type="ECO:0000313" key="1">
    <source>
        <dbReference type="EMBL" id="VFU19098.1"/>
    </source>
</evidence>
<organism evidence="1">
    <name type="scientific">anaerobic digester metagenome</name>
    <dbReference type="NCBI Taxonomy" id="1263854"/>
    <lineage>
        <taxon>unclassified sequences</taxon>
        <taxon>metagenomes</taxon>
        <taxon>ecological metagenomes</taxon>
    </lineage>
</organism>
<sequence length="33" mass="3045">MAVAVVLENAGAGGALAAPIAGELMAAAASRGY</sequence>
<dbReference type="EMBL" id="CAADRN010000367">
    <property type="protein sequence ID" value="VFU19098.1"/>
    <property type="molecule type" value="Genomic_DNA"/>
</dbReference>
<reference evidence="1" key="1">
    <citation type="submission" date="2019-03" db="EMBL/GenBank/DDBJ databases">
        <authorList>
            <person name="Hao L."/>
        </authorList>
    </citation>
    <scope>NUCLEOTIDE SEQUENCE</scope>
</reference>
<proteinExistence type="predicted"/>
<protein>
    <submittedName>
        <fullName evidence="1">Penicillin-binding protein A</fullName>
    </submittedName>
</protein>
<gene>
    <name evidence="1" type="ORF">SCFA_650005</name>
</gene>